<gene>
    <name evidence="1" type="ORF">Pcinc_007455</name>
</gene>
<keyword evidence="2" id="KW-1185">Reference proteome</keyword>
<evidence type="ECO:0000313" key="1">
    <source>
        <dbReference type="EMBL" id="KAK3888496.1"/>
    </source>
</evidence>
<organism evidence="1 2">
    <name type="scientific">Petrolisthes cinctipes</name>
    <name type="common">Flat porcelain crab</name>
    <dbReference type="NCBI Taxonomy" id="88211"/>
    <lineage>
        <taxon>Eukaryota</taxon>
        <taxon>Metazoa</taxon>
        <taxon>Ecdysozoa</taxon>
        <taxon>Arthropoda</taxon>
        <taxon>Crustacea</taxon>
        <taxon>Multicrustacea</taxon>
        <taxon>Malacostraca</taxon>
        <taxon>Eumalacostraca</taxon>
        <taxon>Eucarida</taxon>
        <taxon>Decapoda</taxon>
        <taxon>Pleocyemata</taxon>
        <taxon>Anomura</taxon>
        <taxon>Galatheoidea</taxon>
        <taxon>Porcellanidae</taxon>
        <taxon>Petrolisthes</taxon>
    </lineage>
</organism>
<protein>
    <submittedName>
        <fullName evidence="1">Uncharacterized protein</fullName>
    </submittedName>
</protein>
<dbReference type="Proteomes" id="UP001286313">
    <property type="component" value="Unassembled WGS sequence"/>
</dbReference>
<dbReference type="AlphaFoldDB" id="A0AAE1GB05"/>
<dbReference type="EMBL" id="JAWQEG010000547">
    <property type="protein sequence ID" value="KAK3888496.1"/>
    <property type="molecule type" value="Genomic_DNA"/>
</dbReference>
<name>A0AAE1GB05_PETCI</name>
<reference evidence="1" key="1">
    <citation type="submission" date="2023-10" db="EMBL/GenBank/DDBJ databases">
        <title>Genome assemblies of two species of porcelain crab, Petrolisthes cinctipes and Petrolisthes manimaculis (Anomura: Porcellanidae).</title>
        <authorList>
            <person name="Angst P."/>
        </authorList>
    </citation>
    <scope>NUCLEOTIDE SEQUENCE</scope>
    <source>
        <strain evidence="1">PB745_01</strain>
        <tissue evidence="1">Gill</tissue>
    </source>
</reference>
<sequence>METCVGANEEVTLPQRCGRCIGTLLNCCYSDSRHHCPTTTILTIIRVRPGSDSQHRIQKPSVTCLSLDSSEAFTTLYSCGPKEEIV</sequence>
<comment type="caution">
    <text evidence="1">The sequence shown here is derived from an EMBL/GenBank/DDBJ whole genome shotgun (WGS) entry which is preliminary data.</text>
</comment>
<proteinExistence type="predicted"/>
<evidence type="ECO:0000313" key="2">
    <source>
        <dbReference type="Proteomes" id="UP001286313"/>
    </source>
</evidence>
<accession>A0AAE1GB05</accession>